<keyword evidence="1" id="KW-0238">DNA-binding</keyword>
<comment type="caution">
    <text evidence="2">The sequence shown here is derived from an EMBL/GenBank/DDBJ whole genome shotgun (WGS) entry which is preliminary data.</text>
</comment>
<protein>
    <submittedName>
        <fullName evidence="2">Putative HTH-type transcriptional regulator</fullName>
    </submittedName>
</protein>
<dbReference type="SUPFAM" id="SSF46689">
    <property type="entry name" value="Homeodomain-like"/>
    <property type="match status" value="1"/>
</dbReference>
<name>A0A2S3U0P2_LACPN</name>
<dbReference type="InterPro" id="IPR001647">
    <property type="entry name" value="HTH_TetR"/>
</dbReference>
<evidence type="ECO:0000313" key="3">
    <source>
        <dbReference type="Proteomes" id="UP000236990"/>
    </source>
</evidence>
<organism evidence="2 3">
    <name type="scientific">Lactiplantibacillus plantarum subsp. plantarum</name>
    <dbReference type="NCBI Taxonomy" id="337330"/>
    <lineage>
        <taxon>Bacteria</taxon>
        <taxon>Bacillati</taxon>
        <taxon>Bacillota</taxon>
        <taxon>Bacilli</taxon>
        <taxon>Lactobacillales</taxon>
        <taxon>Lactobacillaceae</taxon>
        <taxon>Lactiplantibacillus</taxon>
    </lineage>
</organism>
<dbReference type="PANTHER" id="PTHR43479:SF11">
    <property type="entry name" value="ACREF_ENVCD OPERON REPRESSOR-RELATED"/>
    <property type="match status" value="1"/>
</dbReference>
<dbReference type="Pfam" id="PF00440">
    <property type="entry name" value="TetR_N"/>
    <property type="match status" value="1"/>
</dbReference>
<evidence type="ECO:0000313" key="2">
    <source>
        <dbReference type="EMBL" id="POD81624.1"/>
    </source>
</evidence>
<dbReference type="GO" id="GO:0003677">
    <property type="term" value="F:DNA binding"/>
    <property type="evidence" value="ECO:0007669"/>
    <property type="project" value="UniProtKB-UniRule"/>
</dbReference>
<dbReference type="EMBL" id="NKCZ01000129">
    <property type="protein sequence ID" value="POD81624.1"/>
    <property type="molecule type" value="Genomic_DNA"/>
</dbReference>
<dbReference type="RefSeq" id="WP_003641662.1">
    <property type="nucleotide sequence ID" value="NZ_BJVM01000006.1"/>
</dbReference>
<reference evidence="2 3" key="1">
    <citation type="submission" date="2017-06" db="EMBL/GenBank/DDBJ databases">
        <title>Genome sequence of Lactobacillus plantarum subsp. plantarum strain SRCM101258.</title>
        <authorList>
            <person name="Cho S.H."/>
        </authorList>
    </citation>
    <scope>NUCLEOTIDE SEQUENCE [LARGE SCALE GENOMIC DNA]</scope>
    <source>
        <strain evidence="2 3">SRCM101258</strain>
    </source>
</reference>
<evidence type="ECO:0000256" key="1">
    <source>
        <dbReference type="ARBA" id="ARBA00023125"/>
    </source>
</evidence>
<dbReference type="PROSITE" id="PS50977">
    <property type="entry name" value="HTH_TETR_2"/>
    <property type="match status" value="1"/>
</dbReference>
<gene>
    <name evidence="2" type="ORF">S101258_03423</name>
</gene>
<dbReference type="PRINTS" id="PR00455">
    <property type="entry name" value="HTHTETR"/>
</dbReference>
<dbReference type="PANTHER" id="PTHR43479">
    <property type="entry name" value="ACREF/ENVCD OPERON REPRESSOR-RELATED"/>
    <property type="match status" value="1"/>
</dbReference>
<dbReference type="Proteomes" id="UP000236990">
    <property type="component" value="Unassembled WGS sequence"/>
</dbReference>
<proteinExistence type="predicted"/>
<dbReference type="InterPro" id="IPR050624">
    <property type="entry name" value="HTH-type_Tx_Regulator"/>
</dbReference>
<sequence>MREKDLDKEKSIIDEVSRIILKEGIADVSMSKIAKASGISSSTIYVYFSDKEDLLKQVYLAKKRQLAAFLSQNINTKPNNSVKFVQQFMYALYDFGMQYYEALMIIEQFNNSPILDSLKIKKEESYQGFEQLFEAVKHTPEFVISSPAVILGFVYAPIVLFVKALKTRQIDNKTIMIDQVVVMCMNALLKK</sequence>
<dbReference type="InterPro" id="IPR009057">
    <property type="entry name" value="Homeodomain-like_sf"/>
</dbReference>
<dbReference type="Gene3D" id="1.10.357.10">
    <property type="entry name" value="Tetracycline Repressor, domain 2"/>
    <property type="match status" value="1"/>
</dbReference>
<accession>A0A2S3U0P2</accession>
<dbReference type="AlphaFoldDB" id="A0A2S3U0P2"/>